<name>A0A6L9EA69_9FLAO</name>
<feature type="domain" description="DUF676" evidence="2">
    <location>
        <begin position="13"/>
        <end position="164"/>
    </location>
</feature>
<dbReference type="Gene3D" id="3.40.50.1820">
    <property type="entry name" value="alpha/beta hydrolase"/>
    <property type="match status" value="1"/>
</dbReference>
<feature type="region of interest" description="Disordered" evidence="1">
    <location>
        <begin position="262"/>
        <end position="296"/>
    </location>
</feature>
<proteinExistence type="predicted"/>
<keyword evidence="4" id="KW-1185">Reference proteome</keyword>
<evidence type="ECO:0000313" key="4">
    <source>
        <dbReference type="Proteomes" id="UP000475249"/>
    </source>
</evidence>
<evidence type="ECO:0000256" key="1">
    <source>
        <dbReference type="SAM" id="MobiDB-lite"/>
    </source>
</evidence>
<dbReference type="Proteomes" id="UP000475249">
    <property type="component" value="Unassembled WGS sequence"/>
</dbReference>
<evidence type="ECO:0000313" key="3">
    <source>
        <dbReference type="EMBL" id="NAS11636.1"/>
    </source>
</evidence>
<dbReference type="InterPro" id="IPR029058">
    <property type="entry name" value="AB_hydrolase_fold"/>
</dbReference>
<sequence>MRINILSDKKAEEKKDALIVFVHGFTGGSDTWIRKDNLKSILDHLRDDEELSKSYDFAVAEYFTKITDLLEKPSWILAKLSGRKKKLHKNIDINGISQMLQSEIRYRCKEYKTIVLVAHSMGGLVSKSYILGEIDAFERGKINTALPIQLFISLAVPHRGATLASFGKMVAGNPQIRDLDPLSSIVTEMNDKWVEFSRFVPETLYFQGKQDQIVPDTATVGNEGRNPEVIYTNDDHFSIVTTGIDDIVVEVIKDRCKSLLQQNSSSTSTKQSQTVANKTQLKDPAKPGSDTKEKPSETTYDFVFDFNSRFKANGITVADVINKLDSKNLDKDFLIQWSPELWEAKKACESVYEEVKNHLKESSIFFNQKEETIESLVSYIPSALRGAESIMEGAAERIPKLIKGMSFERQGTLGCKVSLINFLSHCNIKALETLCYPLTFNLLENTDYHYKSIVAQFPDEIFSTVGFYHYVYNLDKEAMESVSLYSLKDPEGVALANVKYGLTVVGNKASLDNKDHNYKFYDQVFVPQIEFQMIGKPETVKYDLDRKIYMKEHRSPCY</sequence>
<comment type="caution">
    <text evidence="3">The sequence shown here is derived from an EMBL/GenBank/DDBJ whole genome shotgun (WGS) entry which is preliminary data.</text>
</comment>
<organism evidence="3 4">
    <name type="scientific">Poritiphilus flavus</name>
    <dbReference type="NCBI Taxonomy" id="2697053"/>
    <lineage>
        <taxon>Bacteria</taxon>
        <taxon>Pseudomonadati</taxon>
        <taxon>Bacteroidota</taxon>
        <taxon>Flavobacteriia</taxon>
        <taxon>Flavobacteriales</taxon>
        <taxon>Flavobacteriaceae</taxon>
        <taxon>Poritiphilus</taxon>
    </lineage>
</organism>
<dbReference type="InterPro" id="IPR007751">
    <property type="entry name" value="DUF676_lipase-like"/>
</dbReference>
<dbReference type="AlphaFoldDB" id="A0A6L9EA69"/>
<reference evidence="3 4" key="1">
    <citation type="submission" date="2020-01" db="EMBL/GenBank/DDBJ databases">
        <title>Bacteria diversity of Porities sp.</title>
        <authorList>
            <person name="Wang G."/>
        </authorList>
    </citation>
    <scope>NUCLEOTIDE SEQUENCE [LARGE SCALE GENOMIC DNA]</scope>
    <source>
        <strain evidence="3 4">R33</strain>
    </source>
</reference>
<dbReference type="SUPFAM" id="SSF53474">
    <property type="entry name" value="alpha/beta-Hydrolases"/>
    <property type="match status" value="1"/>
</dbReference>
<feature type="compositionally biased region" description="Basic and acidic residues" evidence="1">
    <location>
        <begin position="280"/>
        <end position="296"/>
    </location>
</feature>
<gene>
    <name evidence="3" type="ORF">GTQ38_06460</name>
</gene>
<accession>A0A6L9EA69</accession>
<dbReference type="EMBL" id="WXYO01000002">
    <property type="protein sequence ID" value="NAS11636.1"/>
    <property type="molecule type" value="Genomic_DNA"/>
</dbReference>
<protein>
    <recommendedName>
        <fullName evidence="2">DUF676 domain-containing protein</fullName>
    </recommendedName>
</protein>
<evidence type="ECO:0000259" key="2">
    <source>
        <dbReference type="Pfam" id="PF05057"/>
    </source>
</evidence>
<dbReference type="RefSeq" id="WP_161434649.1">
    <property type="nucleotide sequence ID" value="NZ_WXYO01000002.1"/>
</dbReference>
<dbReference type="Pfam" id="PF05057">
    <property type="entry name" value="DUF676"/>
    <property type="match status" value="1"/>
</dbReference>
<feature type="compositionally biased region" description="Low complexity" evidence="1">
    <location>
        <begin position="262"/>
        <end position="274"/>
    </location>
</feature>